<accession>A0A8S5USA5</accession>
<evidence type="ECO:0000313" key="1">
    <source>
        <dbReference type="EMBL" id="DAF97357.1"/>
    </source>
</evidence>
<name>A0A8S5USA5_9CAUD</name>
<dbReference type="SUPFAM" id="SSF53335">
    <property type="entry name" value="S-adenosyl-L-methionine-dependent methyltransferases"/>
    <property type="match status" value="1"/>
</dbReference>
<sequence>MDTTATQGTSPGKRVLDVACGSKMFWFDKNNQDVEYCDRREVERHEYYPGRYLEIKPDTICDFTKLPFKDEAFKLVVFDPPHLTWAGDKSWTALKYGRLEGDWREMLRAGFSECFRVLDKDGVLIFKWSEVQIPLREILPLSPYPPLFGHRSGKNMNTHWLCFMKPKEENTNV</sequence>
<organism evidence="1">
    <name type="scientific">Myoviridae sp. ctGgs6</name>
    <dbReference type="NCBI Taxonomy" id="2825072"/>
    <lineage>
        <taxon>Viruses</taxon>
        <taxon>Duplodnaviria</taxon>
        <taxon>Heunggongvirae</taxon>
        <taxon>Uroviricota</taxon>
        <taxon>Caudoviricetes</taxon>
    </lineage>
</organism>
<dbReference type="CDD" id="cd02440">
    <property type="entry name" value="AdoMet_MTases"/>
    <property type="match status" value="1"/>
</dbReference>
<dbReference type="InterPro" id="IPR029063">
    <property type="entry name" value="SAM-dependent_MTases_sf"/>
</dbReference>
<proteinExistence type="predicted"/>
<dbReference type="EMBL" id="BK016132">
    <property type="protein sequence ID" value="DAF97357.1"/>
    <property type="molecule type" value="Genomic_DNA"/>
</dbReference>
<protein>
    <recommendedName>
        <fullName evidence="2">Methyltransferase</fullName>
    </recommendedName>
</protein>
<evidence type="ECO:0008006" key="2">
    <source>
        <dbReference type="Google" id="ProtNLM"/>
    </source>
</evidence>
<dbReference type="Gene3D" id="3.40.50.150">
    <property type="entry name" value="Vaccinia Virus protein VP39"/>
    <property type="match status" value="1"/>
</dbReference>
<reference evidence="1" key="1">
    <citation type="journal article" date="2021" name="Proc. Natl. Acad. Sci. U.S.A.">
        <title>A Catalog of Tens of Thousands of Viruses from Human Metagenomes Reveals Hidden Associations with Chronic Diseases.</title>
        <authorList>
            <person name="Tisza M.J."/>
            <person name="Buck C.B."/>
        </authorList>
    </citation>
    <scope>NUCLEOTIDE SEQUENCE</scope>
    <source>
        <strain evidence="1">CtGgs6</strain>
    </source>
</reference>